<protein>
    <submittedName>
        <fullName evidence="1">Uncharacterized protein</fullName>
    </submittedName>
</protein>
<dbReference type="HOGENOM" id="CLU_3085758_0_0_0"/>
<evidence type="ECO:0000313" key="2">
    <source>
        <dbReference type="Proteomes" id="UP000000447"/>
    </source>
</evidence>
<gene>
    <name evidence="1" type="ordered locus">trd_A0270</name>
</gene>
<reference evidence="1 2" key="1">
    <citation type="journal article" date="2009" name="PLoS ONE">
        <title>Complete genome sequence of the aerobic CO-oxidizing thermophile Thermomicrobium roseum.</title>
        <authorList>
            <person name="Wu D."/>
            <person name="Raymond J."/>
            <person name="Wu M."/>
            <person name="Chatterji S."/>
            <person name="Ren Q."/>
            <person name="Graham J.E."/>
            <person name="Bryant D.A."/>
            <person name="Robb F."/>
            <person name="Colman A."/>
            <person name="Tallon L.J."/>
            <person name="Badger J.H."/>
            <person name="Madupu R."/>
            <person name="Ward N.L."/>
            <person name="Eisen J.A."/>
        </authorList>
    </citation>
    <scope>NUCLEOTIDE SEQUENCE [LARGE SCALE GENOMIC DNA]</scope>
    <source>
        <strain evidence="2">ATCC 27502 / DSM 5159 / P-2</strain>
        <plasmid evidence="1">unnamed</plasmid>
    </source>
</reference>
<keyword evidence="1" id="KW-0614">Plasmid</keyword>
<dbReference type="KEGG" id="tro:trd_A0270"/>
<dbReference type="Proteomes" id="UP000000447">
    <property type="component" value="Plasmid unnamed"/>
</dbReference>
<dbReference type="AlphaFoldDB" id="B9L3A6"/>
<proteinExistence type="predicted"/>
<sequence>MARAAARDRPQVSGWAWPARTHWPFGPARGRAGLGARRSGRDAAQWVLEIGW</sequence>
<name>B9L3A6_THERP</name>
<evidence type="ECO:0000313" key="1">
    <source>
        <dbReference type="EMBL" id="ACM06570.1"/>
    </source>
</evidence>
<accession>B9L3A6</accession>
<dbReference type="EMBL" id="CP001276">
    <property type="protein sequence ID" value="ACM06570.1"/>
    <property type="molecule type" value="Genomic_DNA"/>
</dbReference>
<keyword evidence="2" id="KW-1185">Reference proteome</keyword>
<geneLocation type="plasmid" evidence="2">
    <name>Tros</name>
</geneLocation>
<organism evidence="1 2">
    <name type="scientific">Thermomicrobium roseum (strain ATCC 27502 / DSM 5159 / P-2)</name>
    <dbReference type="NCBI Taxonomy" id="309801"/>
    <lineage>
        <taxon>Bacteria</taxon>
        <taxon>Pseudomonadati</taxon>
        <taxon>Thermomicrobiota</taxon>
        <taxon>Thermomicrobia</taxon>
        <taxon>Thermomicrobiales</taxon>
        <taxon>Thermomicrobiaceae</taxon>
        <taxon>Thermomicrobium</taxon>
    </lineage>
</organism>